<evidence type="ECO:0000256" key="1">
    <source>
        <dbReference type="SAM" id="Phobius"/>
    </source>
</evidence>
<feature type="transmembrane region" description="Helical" evidence="1">
    <location>
        <begin position="314"/>
        <end position="336"/>
    </location>
</feature>
<comment type="caution">
    <text evidence="2">The sequence shown here is derived from an EMBL/GenBank/DDBJ whole genome shotgun (WGS) entry which is preliminary data.</text>
</comment>
<keyword evidence="3" id="KW-1185">Reference proteome</keyword>
<name>A0ABX0DM83_9ACTN</name>
<keyword evidence="1" id="KW-0812">Transmembrane</keyword>
<proteinExistence type="predicted"/>
<dbReference type="Proteomes" id="UP001518140">
    <property type="component" value="Unassembled WGS sequence"/>
</dbReference>
<feature type="transmembrane region" description="Helical" evidence="1">
    <location>
        <begin position="289"/>
        <end position="307"/>
    </location>
</feature>
<dbReference type="RefSeq" id="WP_165338473.1">
    <property type="nucleotide sequence ID" value="NZ_JAAKZX010000013.1"/>
</dbReference>
<feature type="transmembrane region" description="Helical" evidence="1">
    <location>
        <begin position="122"/>
        <end position="143"/>
    </location>
</feature>
<sequence length="509" mass="54460">MPKTLHVPLVDAERRRPSVRARTARRFGGQGWLALVAGAFTLAQLTVVRPGMGLGWDEVVYVSQVSPEAPAAFFSAPRARGVSLLAAPIASWSTSTELLRVYLALLSGLGLFLALRAWRGVIPLRVLTLAGALFATLWVTLFYGPQVMPNYWVAIGALALVGCFLRAQANRFDRAALWGVGLSAALMAWMRPADAVYVTLPLLVLLVGVRRWRRWQVLGALVAGLAAGAVEWVVEAYVAYGGLGQRLADASLVQGGLGWNFAVDDQLRSLVGRTLCRPCTAPWPHPAVLIWWFVLPLLAVLGLAVAVRAGRTAVALVPLACAATAAFPYLFLIGYAAPRFLLPSYALLALPVAGGLVHLVTTPRSRRRRKAAVTLVALGLAGHLAIQYAVLNHVVDGTYAGRREWARTAAELDRLGVRPPCLLTGHEAIPIAFYTGCSSAHTEGNNANTTAGNIERTARRLPVAALVTPEGRPPAYARTWPQHRIGEVRIYVAPASMTAASPAGRGADT</sequence>
<accession>A0ABX0DM83</accession>
<keyword evidence="1" id="KW-0472">Membrane</keyword>
<reference evidence="2 3" key="1">
    <citation type="submission" date="2020-02" db="EMBL/GenBank/DDBJ databases">
        <title>Whole-genome analyses of novel actinobacteria.</title>
        <authorList>
            <person name="Sahin N."/>
            <person name="Tokatli A."/>
        </authorList>
    </citation>
    <scope>NUCLEOTIDE SEQUENCE [LARGE SCALE GENOMIC DNA]</scope>
    <source>
        <strain evidence="2 3">YC419</strain>
    </source>
</reference>
<feature type="transmembrane region" description="Helical" evidence="1">
    <location>
        <begin position="32"/>
        <end position="52"/>
    </location>
</feature>
<organism evidence="2 3">
    <name type="scientific">Streptomyces ureilyticus</name>
    <dbReference type="NCBI Taxonomy" id="1775131"/>
    <lineage>
        <taxon>Bacteria</taxon>
        <taxon>Bacillati</taxon>
        <taxon>Actinomycetota</taxon>
        <taxon>Actinomycetes</taxon>
        <taxon>Kitasatosporales</taxon>
        <taxon>Streptomycetaceae</taxon>
        <taxon>Streptomyces</taxon>
    </lineage>
</organism>
<feature type="transmembrane region" description="Helical" evidence="1">
    <location>
        <begin position="98"/>
        <end position="115"/>
    </location>
</feature>
<keyword evidence="1" id="KW-1133">Transmembrane helix</keyword>
<dbReference type="EMBL" id="JAAKZX010000013">
    <property type="protein sequence ID" value="NGO41825.1"/>
    <property type="molecule type" value="Genomic_DNA"/>
</dbReference>
<evidence type="ECO:0008006" key="4">
    <source>
        <dbReference type="Google" id="ProtNLM"/>
    </source>
</evidence>
<feature type="transmembrane region" description="Helical" evidence="1">
    <location>
        <begin position="149"/>
        <end position="165"/>
    </location>
</feature>
<feature type="transmembrane region" description="Helical" evidence="1">
    <location>
        <begin position="219"/>
        <end position="240"/>
    </location>
</feature>
<evidence type="ECO:0000313" key="2">
    <source>
        <dbReference type="EMBL" id="NGO41825.1"/>
    </source>
</evidence>
<gene>
    <name evidence="2" type="ORF">G6048_06435</name>
</gene>
<feature type="transmembrane region" description="Helical" evidence="1">
    <location>
        <begin position="342"/>
        <end position="360"/>
    </location>
</feature>
<feature type="transmembrane region" description="Helical" evidence="1">
    <location>
        <begin position="372"/>
        <end position="391"/>
    </location>
</feature>
<protein>
    <recommendedName>
        <fullName evidence="4">Integral membrane protein</fullName>
    </recommendedName>
</protein>
<evidence type="ECO:0000313" key="3">
    <source>
        <dbReference type="Proteomes" id="UP001518140"/>
    </source>
</evidence>